<name>A0AAV6HZL4_9ERIC</name>
<organism evidence="1 2">
    <name type="scientific">Rhododendron griersonianum</name>
    <dbReference type="NCBI Taxonomy" id="479676"/>
    <lineage>
        <taxon>Eukaryota</taxon>
        <taxon>Viridiplantae</taxon>
        <taxon>Streptophyta</taxon>
        <taxon>Embryophyta</taxon>
        <taxon>Tracheophyta</taxon>
        <taxon>Spermatophyta</taxon>
        <taxon>Magnoliopsida</taxon>
        <taxon>eudicotyledons</taxon>
        <taxon>Gunneridae</taxon>
        <taxon>Pentapetalae</taxon>
        <taxon>asterids</taxon>
        <taxon>Ericales</taxon>
        <taxon>Ericaceae</taxon>
        <taxon>Ericoideae</taxon>
        <taxon>Rhodoreae</taxon>
        <taxon>Rhododendron</taxon>
    </lineage>
</organism>
<dbReference type="EMBL" id="JACTNZ010000012">
    <property type="protein sequence ID" value="KAG5521718.1"/>
    <property type="molecule type" value="Genomic_DNA"/>
</dbReference>
<accession>A0AAV6HZL4</accession>
<protein>
    <submittedName>
        <fullName evidence="1">Uncharacterized protein</fullName>
    </submittedName>
</protein>
<dbReference type="AlphaFoldDB" id="A0AAV6HZL4"/>
<evidence type="ECO:0000313" key="1">
    <source>
        <dbReference type="EMBL" id="KAG5521718.1"/>
    </source>
</evidence>
<proteinExistence type="predicted"/>
<reference evidence="1" key="1">
    <citation type="submission" date="2020-08" db="EMBL/GenBank/DDBJ databases">
        <title>Plant Genome Project.</title>
        <authorList>
            <person name="Zhang R.-G."/>
        </authorList>
    </citation>
    <scope>NUCLEOTIDE SEQUENCE</scope>
    <source>
        <strain evidence="1">WSP0</strain>
        <tissue evidence="1">Leaf</tissue>
    </source>
</reference>
<evidence type="ECO:0000313" key="2">
    <source>
        <dbReference type="Proteomes" id="UP000823749"/>
    </source>
</evidence>
<keyword evidence="2" id="KW-1185">Reference proteome</keyword>
<dbReference type="Proteomes" id="UP000823749">
    <property type="component" value="Chromosome 12"/>
</dbReference>
<sequence>MGLQSSAETEAEAADFFDDIVGILNAISMASHPKARAPATTAVDFSALPFADCATDDCSLSLCGYPSRLLDPGRLVGLMWLGTHGRVDVATLLGYWTLVGW</sequence>
<gene>
    <name evidence="1" type="ORF">RHGRI_034065</name>
</gene>
<comment type="caution">
    <text evidence="1">The sequence shown here is derived from an EMBL/GenBank/DDBJ whole genome shotgun (WGS) entry which is preliminary data.</text>
</comment>